<organism>
    <name type="scientific">Branchiostoma floridae</name>
    <name type="common">Florida lancelet</name>
    <name type="synonym">Amphioxus</name>
    <dbReference type="NCBI Taxonomy" id="7739"/>
    <lineage>
        <taxon>Eukaryota</taxon>
        <taxon>Metazoa</taxon>
        <taxon>Chordata</taxon>
        <taxon>Cephalochordata</taxon>
        <taxon>Leptocardii</taxon>
        <taxon>Amphioxiformes</taxon>
        <taxon>Branchiostomatidae</taxon>
        <taxon>Branchiostoma</taxon>
    </lineage>
</organism>
<evidence type="ECO:0008006" key="3">
    <source>
        <dbReference type="Google" id="ProtNLM"/>
    </source>
</evidence>
<dbReference type="InParanoid" id="C3Y840"/>
<gene>
    <name evidence="2" type="ORF">BRAFLDRAFT_69930</name>
</gene>
<dbReference type="EMBL" id="GG666491">
    <property type="protein sequence ID" value="EEN63509.1"/>
    <property type="molecule type" value="Genomic_DNA"/>
</dbReference>
<accession>C3Y840</accession>
<evidence type="ECO:0000313" key="2">
    <source>
        <dbReference type="EMBL" id="EEN63509.1"/>
    </source>
</evidence>
<name>C3Y840_BRAFL</name>
<feature type="compositionally biased region" description="Basic residues" evidence="1">
    <location>
        <begin position="32"/>
        <end position="53"/>
    </location>
</feature>
<evidence type="ECO:0000256" key="1">
    <source>
        <dbReference type="SAM" id="MobiDB-lite"/>
    </source>
</evidence>
<protein>
    <recommendedName>
        <fullName evidence="3">MULE transposase domain-containing protein</fullName>
    </recommendedName>
</protein>
<sequence length="189" mass="22045">MDSIRNLKVTITATPAKLEDTLKRVKRIAERKARKSRKYKQQQNKGKKRKRLKSMCKLKSFMNRSMEGLAVKTPTVHPAFHLRNAMRDFAAQQVTSKTKGAGRKYINTSAEMYKGNPPLQHVKTRVRQVTRHHLRRWRDVMDFEVGLMTATETEFPHATIFRCHFHFCQSRIQKLDLAVPRCRPTSPSV</sequence>
<feature type="region of interest" description="Disordered" evidence="1">
    <location>
        <begin position="30"/>
        <end position="53"/>
    </location>
</feature>
<reference evidence="2" key="1">
    <citation type="journal article" date="2008" name="Nature">
        <title>The amphioxus genome and the evolution of the chordate karyotype.</title>
        <authorList>
            <consortium name="US DOE Joint Genome Institute (JGI-PGF)"/>
            <person name="Putnam N.H."/>
            <person name="Butts T."/>
            <person name="Ferrier D.E.K."/>
            <person name="Furlong R.F."/>
            <person name="Hellsten U."/>
            <person name="Kawashima T."/>
            <person name="Robinson-Rechavi M."/>
            <person name="Shoguchi E."/>
            <person name="Terry A."/>
            <person name="Yu J.-K."/>
            <person name="Benito-Gutierrez E.L."/>
            <person name="Dubchak I."/>
            <person name="Garcia-Fernandez J."/>
            <person name="Gibson-Brown J.J."/>
            <person name="Grigoriev I.V."/>
            <person name="Horton A.C."/>
            <person name="de Jong P.J."/>
            <person name="Jurka J."/>
            <person name="Kapitonov V.V."/>
            <person name="Kohara Y."/>
            <person name="Kuroki Y."/>
            <person name="Lindquist E."/>
            <person name="Lucas S."/>
            <person name="Osoegawa K."/>
            <person name="Pennacchio L.A."/>
            <person name="Salamov A.A."/>
            <person name="Satou Y."/>
            <person name="Sauka-Spengler T."/>
            <person name="Schmutz J."/>
            <person name="Shin-I T."/>
            <person name="Toyoda A."/>
            <person name="Bronner-Fraser M."/>
            <person name="Fujiyama A."/>
            <person name="Holland L.Z."/>
            <person name="Holland P.W.H."/>
            <person name="Satoh N."/>
            <person name="Rokhsar D.S."/>
        </authorList>
    </citation>
    <scope>NUCLEOTIDE SEQUENCE [LARGE SCALE GENOMIC DNA]</scope>
    <source>
        <strain evidence="2">S238N-H82</strain>
        <tissue evidence="2">Testes</tissue>
    </source>
</reference>
<dbReference type="AlphaFoldDB" id="C3Y840"/>
<proteinExistence type="predicted"/>